<evidence type="ECO:0000313" key="2">
    <source>
        <dbReference type="EMBL" id="CAG9121430.1"/>
    </source>
</evidence>
<reference evidence="2" key="1">
    <citation type="submission" date="2020-11" db="EMBL/GenBank/DDBJ databases">
        <authorList>
            <person name="Whiteford S."/>
        </authorList>
    </citation>
    <scope>NUCLEOTIDE SEQUENCE</scope>
</reference>
<keyword evidence="3" id="KW-1185">Reference proteome</keyword>
<gene>
    <name evidence="2" type="ORF">PLXY2_LOCUS7365</name>
</gene>
<keyword evidence="1" id="KW-0175">Coiled coil</keyword>
<dbReference type="Proteomes" id="UP000653454">
    <property type="component" value="Unassembled WGS sequence"/>
</dbReference>
<feature type="coiled-coil region" evidence="1">
    <location>
        <begin position="264"/>
        <end position="305"/>
    </location>
</feature>
<name>A0A8S4F197_PLUXY</name>
<evidence type="ECO:0000256" key="1">
    <source>
        <dbReference type="SAM" id="Coils"/>
    </source>
</evidence>
<evidence type="ECO:0000313" key="3">
    <source>
        <dbReference type="Proteomes" id="UP000653454"/>
    </source>
</evidence>
<dbReference type="EMBL" id="CAJHNJ030000025">
    <property type="protein sequence ID" value="CAG9121430.1"/>
    <property type="molecule type" value="Genomic_DNA"/>
</dbReference>
<protein>
    <submittedName>
        <fullName evidence="2">(diamondback moth) hypothetical protein</fullName>
    </submittedName>
</protein>
<organism evidence="2 3">
    <name type="scientific">Plutella xylostella</name>
    <name type="common">Diamondback moth</name>
    <name type="synonym">Plutella maculipennis</name>
    <dbReference type="NCBI Taxonomy" id="51655"/>
    <lineage>
        <taxon>Eukaryota</taxon>
        <taxon>Metazoa</taxon>
        <taxon>Ecdysozoa</taxon>
        <taxon>Arthropoda</taxon>
        <taxon>Hexapoda</taxon>
        <taxon>Insecta</taxon>
        <taxon>Pterygota</taxon>
        <taxon>Neoptera</taxon>
        <taxon>Endopterygota</taxon>
        <taxon>Lepidoptera</taxon>
        <taxon>Glossata</taxon>
        <taxon>Ditrysia</taxon>
        <taxon>Yponomeutoidea</taxon>
        <taxon>Plutellidae</taxon>
        <taxon>Plutella</taxon>
    </lineage>
</organism>
<sequence>MIRAGCQRPLASRNEGKLKAYESCEDCRAWSHDRSKRSQYLKQWIKSDMTKSVLPVSCLAGYLDSMTRKGRGDLTPRCHPDCKSKVLLDSIQASCCAMRECLRNDEKCSKYFVEEEFETSHWPCERCLEALKGIKMLWKLISERIFHVKYCSDDSGVHSSRSTSVRSLAKHWQREVITQTLLVSSFQRGDGEGNTRRHKHVASRVKCNSSGSNRSLRYRAKADVETISICSYQMCLKPALKPSCEKPPVRSIGCDASTRDQDEIKQLKSSLTNMQCRLEAQARELDRMREENNLLKVELQKKVNEINALRPSRPYTTLCLKRDADKSRLRPFEGSIEDFGCSHATNTDSEMVITLKNCKNKHFRHVSLLQVIHKTNEPVSPVVSDFTISKPSFQHEDPLKLLTKVQNTFGAIVQREINMACDKKKFSKKCSIDSTYRGFHSGKGACSCTSIRTYNQGPPCAGCLRYAPGSSEPTIR</sequence>
<proteinExistence type="predicted"/>
<comment type="caution">
    <text evidence="2">The sequence shown here is derived from an EMBL/GenBank/DDBJ whole genome shotgun (WGS) entry which is preliminary data.</text>
</comment>
<dbReference type="AlphaFoldDB" id="A0A8S4F197"/>
<accession>A0A8S4F197</accession>